<feature type="transmembrane region" description="Helical" evidence="1">
    <location>
        <begin position="12"/>
        <end position="39"/>
    </location>
</feature>
<reference evidence="3 4" key="1">
    <citation type="submission" date="2019-11" db="EMBL/GenBank/DDBJ databases">
        <authorList>
            <person name="Holert J."/>
        </authorList>
    </citation>
    <scope>NUCLEOTIDE SEQUENCE [LARGE SCALE GENOMIC DNA]</scope>
    <source>
        <strain evidence="3">BC5_2</strain>
    </source>
</reference>
<dbReference type="InterPro" id="IPR036514">
    <property type="entry name" value="SGNH_hydro_sf"/>
</dbReference>
<dbReference type="Pfam" id="PF13472">
    <property type="entry name" value="Lipase_GDSL_2"/>
    <property type="match status" value="1"/>
</dbReference>
<dbReference type="Proteomes" id="UP000434580">
    <property type="component" value="Unassembled WGS sequence"/>
</dbReference>
<evidence type="ECO:0000313" key="3">
    <source>
        <dbReference type="EMBL" id="CAA0117805.1"/>
    </source>
</evidence>
<keyword evidence="1" id="KW-0472">Membrane</keyword>
<sequence>MIRTVSLDSSLVKYVSILLINVFFLLALIGIVDLCIGFLNPNGESTISKTREYIRLRAFKPNTSVPIHMSKMSKTPDNFIFKEEIYTRLEVDSNGFISPSFVHDNPDVTIAFLGGSTTECAVVDVHKRFPYAVGKILEAEDSELAINALNHGISGNNSMHSFNALVNKVMRFEPDIVILMHNFNDLTHLVHYGNFWNASGSHSLIVGRPDPMSSEWLIRVVKDFVKSMFPNIVSVLNSQRLDDFYDVREAEPPKLDVNTREDILASFSKSLLAFIAVSRAQDVRPVLMTQASRFSDATLTPEFVRALEIHLKAKFSDYHALYMEMNEVIRSVARQEGVTLIDLATEIPSTDEYMYDVIHFTNKGSIAVAGVIAEELASELQVLGLK</sequence>
<dbReference type="Gene3D" id="3.40.50.1110">
    <property type="entry name" value="SGNH hydrolase"/>
    <property type="match status" value="1"/>
</dbReference>
<dbReference type="SUPFAM" id="SSF52266">
    <property type="entry name" value="SGNH hydrolase"/>
    <property type="match status" value="1"/>
</dbReference>
<name>A0A5S9QGK0_9GAMM</name>
<keyword evidence="1" id="KW-1133">Transmembrane helix</keyword>
<dbReference type="InterPro" id="IPR013830">
    <property type="entry name" value="SGNH_hydro"/>
</dbReference>
<feature type="domain" description="SGNH hydrolase-type esterase" evidence="2">
    <location>
        <begin position="112"/>
        <end position="364"/>
    </location>
</feature>
<evidence type="ECO:0000256" key="1">
    <source>
        <dbReference type="SAM" id="Phobius"/>
    </source>
</evidence>
<evidence type="ECO:0000259" key="2">
    <source>
        <dbReference type="Pfam" id="PF13472"/>
    </source>
</evidence>
<dbReference type="PANTHER" id="PTHR30383">
    <property type="entry name" value="THIOESTERASE 1/PROTEASE 1/LYSOPHOSPHOLIPASE L1"/>
    <property type="match status" value="1"/>
</dbReference>
<proteinExistence type="predicted"/>
<dbReference type="InterPro" id="IPR051532">
    <property type="entry name" value="Ester_Hydrolysis_Enzymes"/>
</dbReference>
<organism evidence="3 4">
    <name type="scientific">BD1-7 clade bacterium</name>
    <dbReference type="NCBI Taxonomy" id="2029982"/>
    <lineage>
        <taxon>Bacteria</taxon>
        <taxon>Pseudomonadati</taxon>
        <taxon>Pseudomonadota</taxon>
        <taxon>Gammaproteobacteria</taxon>
        <taxon>Cellvibrionales</taxon>
        <taxon>Spongiibacteraceae</taxon>
        <taxon>BD1-7 clade</taxon>
    </lineage>
</organism>
<accession>A0A5S9QGK0</accession>
<dbReference type="OrthoDB" id="7056795at2"/>
<keyword evidence="1" id="KW-0812">Transmembrane</keyword>
<dbReference type="AlphaFoldDB" id="A0A5S9QGK0"/>
<dbReference type="EMBL" id="CACSII010000019">
    <property type="protein sequence ID" value="CAA0117805.1"/>
    <property type="molecule type" value="Genomic_DNA"/>
</dbReference>
<gene>
    <name evidence="3" type="ORF">DPBNPPHM_02334</name>
</gene>
<dbReference type="GO" id="GO:0016788">
    <property type="term" value="F:hydrolase activity, acting on ester bonds"/>
    <property type="evidence" value="ECO:0007669"/>
    <property type="project" value="UniProtKB-ARBA"/>
</dbReference>
<evidence type="ECO:0000313" key="4">
    <source>
        <dbReference type="Proteomes" id="UP000434580"/>
    </source>
</evidence>
<protein>
    <recommendedName>
        <fullName evidence="2">SGNH hydrolase-type esterase domain-containing protein</fullName>
    </recommendedName>
</protein>